<feature type="compositionally biased region" description="Low complexity" evidence="7">
    <location>
        <begin position="93"/>
        <end position="115"/>
    </location>
</feature>
<dbReference type="InterPro" id="IPR045183">
    <property type="entry name" value="Ebi-like"/>
</dbReference>
<reference evidence="8" key="1">
    <citation type="submission" date="2023-03" db="EMBL/GenBank/DDBJ databases">
        <title>Mating type loci evolution in Malassezia.</title>
        <authorList>
            <person name="Coelho M.A."/>
        </authorList>
    </citation>
    <scope>NUCLEOTIDE SEQUENCE</scope>
    <source>
        <strain evidence="8">CBS 11721</strain>
    </source>
</reference>
<dbReference type="GO" id="GO:0034967">
    <property type="term" value="C:Set3 complex"/>
    <property type="evidence" value="ECO:0007669"/>
    <property type="project" value="TreeGrafter"/>
</dbReference>
<dbReference type="SMART" id="SM00320">
    <property type="entry name" value="WD40"/>
    <property type="match status" value="8"/>
</dbReference>
<dbReference type="CDD" id="cd00200">
    <property type="entry name" value="WD40"/>
    <property type="match status" value="1"/>
</dbReference>
<dbReference type="PROSITE" id="PS00678">
    <property type="entry name" value="WD_REPEATS_1"/>
    <property type="match status" value="3"/>
</dbReference>
<organism evidence="8 9">
    <name type="scientific">Malassezia cuniculi</name>
    <dbReference type="NCBI Taxonomy" id="948313"/>
    <lineage>
        <taxon>Eukaryota</taxon>
        <taxon>Fungi</taxon>
        <taxon>Dikarya</taxon>
        <taxon>Basidiomycota</taxon>
        <taxon>Ustilaginomycotina</taxon>
        <taxon>Malasseziomycetes</taxon>
        <taxon>Malasseziales</taxon>
        <taxon>Malasseziaceae</taxon>
        <taxon>Malassezia</taxon>
    </lineage>
</organism>
<dbReference type="PRINTS" id="PR00320">
    <property type="entry name" value="GPROTEINBRPT"/>
</dbReference>
<keyword evidence="6" id="KW-0539">Nucleus</keyword>
<dbReference type="SUPFAM" id="SSF50978">
    <property type="entry name" value="WD40 repeat-like"/>
    <property type="match status" value="1"/>
</dbReference>
<evidence type="ECO:0000256" key="1">
    <source>
        <dbReference type="ARBA" id="ARBA00004123"/>
    </source>
</evidence>
<dbReference type="InterPro" id="IPR001680">
    <property type="entry name" value="WD40_rpt"/>
</dbReference>
<evidence type="ECO:0000256" key="3">
    <source>
        <dbReference type="ARBA" id="ARBA00022737"/>
    </source>
</evidence>
<protein>
    <recommendedName>
        <fullName evidence="10">F-box-like/WD repeat-containing protein TBL1XR1</fullName>
    </recommendedName>
</protein>
<feature type="region of interest" description="Disordered" evidence="7">
    <location>
        <begin position="91"/>
        <end position="168"/>
    </location>
</feature>
<dbReference type="PANTHER" id="PTHR22846">
    <property type="entry name" value="WD40 REPEAT PROTEIN"/>
    <property type="match status" value="1"/>
</dbReference>
<evidence type="ECO:0000313" key="9">
    <source>
        <dbReference type="Proteomes" id="UP001219933"/>
    </source>
</evidence>
<evidence type="ECO:0008006" key="10">
    <source>
        <dbReference type="Google" id="ProtNLM"/>
    </source>
</evidence>
<evidence type="ECO:0000256" key="7">
    <source>
        <dbReference type="SAM" id="MobiDB-lite"/>
    </source>
</evidence>
<dbReference type="InterPro" id="IPR019775">
    <property type="entry name" value="WD40_repeat_CS"/>
</dbReference>
<dbReference type="AlphaFoldDB" id="A0AAF0J4Y1"/>
<name>A0AAF0J4Y1_9BASI</name>
<keyword evidence="5" id="KW-0804">Transcription</keyword>
<dbReference type="InterPro" id="IPR020472">
    <property type="entry name" value="WD40_PAC1"/>
</dbReference>
<dbReference type="SUPFAM" id="SSF50952">
    <property type="entry name" value="Soluble quinoprotein glucose dehydrogenase"/>
    <property type="match status" value="1"/>
</dbReference>
<evidence type="ECO:0000313" key="8">
    <source>
        <dbReference type="EMBL" id="WFD33495.1"/>
    </source>
</evidence>
<dbReference type="Pfam" id="PF08513">
    <property type="entry name" value="LisH"/>
    <property type="match status" value="1"/>
</dbReference>
<gene>
    <name evidence="8" type="ORF">MCUN1_000308</name>
</gene>
<accession>A0AAF0J4Y1</accession>
<dbReference type="Proteomes" id="UP001219933">
    <property type="component" value="Chromosome 1"/>
</dbReference>
<proteinExistence type="predicted"/>
<dbReference type="SMART" id="SM00667">
    <property type="entry name" value="LisH"/>
    <property type="match status" value="1"/>
</dbReference>
<dbReference type="InterPro" id="IPR036322">
    <property type="entry name" value="WD40_repeat_dom_sf"/>
</dbReference>
<dbReference type="GO" id="GO:0003714">
    <property type="term" value="F:transcription corepressor activity"/>
    <property type="evidence" value="ECO:0007669"/>
    <property type="project" value="InterPro"/>
</dbReference>
<dbReference type="InterPro" id="IPR011041">
    <property type="entry name" value="Quinoprot_gluc/sorb_DH_b-prop"/>
</dbReference>
<dbReference type="GO" id="GO:0006357">
    <property type="term" value="P:regulation of transcription by RNA polymerase II"/>
    <property type="evidence" value="ECO:0007669"/>
    <property type="project" value="TreeGrafter"/>
</dbReference>
<evidence type="ECO:0000256" key="5">
    <source>
        <dbReference type="ARBA" id="ARBA00023163"/>
    </source>
</evidence>
<keyword evidence="4" id="KW-0805">Transcription regulation</keyword>
<feature type="compositionally biased region" description="Basic and acidic residues" evidence="7">
    <location>
        <begin position="142"/>
        <end position="163"/>
    </location>
</feature>
<dbReference type="InterPro" id="IPR015943">
    <property type="entry name" value="WD40/YVTN_repeat-like_dom_sf"/>
</dbReference>
<evidence type="ECO:0000256" key="4">
    <source>
        <dbReference type="ARBA" id="ARBA00023015"/>
    </source>
</evidence>
<dbReference type="EMBL" id="CP119877">
    <property type="protein sequence ID" value="WFD33495.1"/>
    <property type="molecule type" value="Genomic_DNA"/>
</dbReference>
<dbReference type="FunFam" id="2.130.10.10:FF:000218">
    <property type="entry name" value="WD40 repeat-containing protein HOS15"/>
    <property type="match status" value="1"/>
</dbReference>
<keyword evidence="2" id="KW-0853">WD repeat</keyword>
<dbReference type="Pfam" id="PF00400">
    <property type="entry name" value="WD40"/>
    <property type="match status" value="6"/>
</dbReference>
<dbReference type="Gene3D" id="2.130.10.10">
    <property type="entry name" value="YVTN repeat-like/Quinoprotein amine dehydrogenase"/>
    <property type="match status" value="1"/>
</dbReference>
<sequence length="539" mass="57318">MPDDAPLFAASEVNLLIYHYLKESGFHHTCFALRHEARLDDLPMAHEPVVKPHQLLSYLHKGLLFETAEKQAETAGAAPAKIPALVDMHRDASAPASQAAPASAAPDAASATPAQPAQPAPIAPHKDAGVQAELSSASVKRRASDDAPAEKRSRAEEPPKTTVDDAVSAPAVTRVNSLRGHTGEVFVAAWNPSVPDLLASGAGDATVRIWDLRTNSAPVVCRHLPPSQAKNIATLAWNPDGTLLASGSHDGILRVWTPQGDLHLVLSMHQGAVFAVRWNRTGNLLLTGSADGSAIVWDVSSGRTVHQYALHNEGVLDVQWVTGDWDHTSSAPSQAPGADNLFATCSADGNINLCRVGAPQPLRTLAGHTDEVNALRVDPSQTLLASVSDDGTARVWSLDGSRAEPLLHTLTGHTKELYALAWAPTGPGSARPDEPRLLATTSFDRTVRLWNADTGECVRVIAEHEQSVYAVCFSPCARYVATGSIDAHVYVTRVADGRVVQRYTAGGAVLDLVWQRDGRLAAAQADRALAVLDVSRALE</sequence>
<dbReference type="InterPro" id="IPR006594">
    <property type="entry name" value="LisH"/>
</dbReference>
<comment type="subcellular location">
    <subcellularLocation>
        <location evidence="1">Nucleus</location>
    </subcellularLocation>
</comment>
<evidence type="ECO:0000256" key="6">
    <source>
        <dbReference type="ARBA" id="ARBA00023242"/>
    </source>
</evidence>
<evidence type="ECO:0000256" key="2">
    <source>
        <dbReference type="ARBA" id="ARBA00022574"/>
    </source>
</evidence>
<keyword evidence="3" id="KW-0677">Repeat</keyword>
<dbReference type="PANTHER" id="PTHR22846:SF2">
    <property type="entry name" value="F-BOX-LIKE_WD REPEAT-CONTAINING PROTEIN EBI"/>
    <property type="match status" value="1"/>
</dbReference>
<keyword evidence="9" id="KW-1185">Reference proteome</keyword>
<dbReference type="Gene3D" id="1.20.960.30">
    <property type="match status" value="1"/>
</dbReference>